<comment type="subcellular location">
    <subcellularLocation>
        <location evidence="1">Membrane</location>
        <topology evidence="1">Single-pass type I membrane protein</topology>
    </subcellularLocation>
</comment>
<dbReference type="GO" id="GO:0017134">
    <property type="term" value="F:fibroblast growth factor binding"/>
    <property type="evidence" value="ECO:0007669"/>
    <property type="project" value="TreeGrafter"/>
</dbReference>
<feature type="signal peptide" evidence="10">
    <location>
        <begin position="1"/>
        <end position="15"/>
    </location>
</feature>
<evidence type="ECO:0000256" key="5">
    <source>
        <dbReference type="ARBA" id="ARBA00022989"/>
    </source>
</evidence>
<feature type="repeat" description="Cys-rich GLG1" evidence="8">
    <location>
        <begin position="342"/>
        <end position="404"/>
    </location>
</feature>
<dbReference type="InterPro" id="IPR039728">
    <property type="entry name" value="GLG1"/>
</dbReference>
<evidence type="ECO:0000313" key="12">
    <source>
        <dbReference type="Proteomes" id="UP000494206"/>
    </source>
</evidence>
<accession>A0A8S1EZ42</accession>
<evidence type="ECO:0000313" key="11">
    <source>
        <dbReference type="EMBL" id="CAB3405076.1"/>
    </source>
</evidence>
<name>A0A8S1EZ42_9PELO</name>
<evidence type="ECO:0000256" key="6">
    <source>
        <dbReference type="ARBA" id="ARBA00023136"/>
    </source>
</evidence>
<evidence type="ECO:0000256" key="2">
    <source>
        <dbReference type="ARBA" id="ARBA00022692"/>
    </source>
</evidence>
<evidence type="ECO:0000256" key="10">
    <source>
        <dbReference type="SAM" id="SignalP"/>
    </source>
</evidence>
<protein>
    <recommendedName>
        <fullName evidence="13">Golgi apparatus protein 1</fullName>
    </recommendedName>
</protein>
<keyword evidence="3 10" id="KW-0732">Signal</keyword>
<keyword evidence="7" id="KW-0325">Glycoprotein</keyword>
<evidence type="ECO:0000256" key="9">
    <source>
        <dbReference type="SAM" id="Phobius"/>
    </source>
</evidence>
<dbReference type="InterPro" id="IPR017873">
    <property type="entry name" value="Cys-rich_GLG1_repeat_euk"/>
</dbReference>
<feature type="chain" id="PRO_5035938475" description="Golgi apparatus protein 1" evidence="10">
    <location>
        <begin position="16"/>
        <end position="1144"/>
    </location>
</feature>
<feature type="repeat" description="Cys-rich GLG1" evidence="8">
    <location>
        <begin position="408"/>
        <end position="470"/>
    </location>
</feature>
<feature type="repeat" description="Cys-rich GLG1" evidence="8">
    <location>
        <begin position="606"/>
        <end position="669"/>
    </location>
</feature>
<dbReference type="Pfam" id="PF00839">
    <property type="entry name" value="Cys_rich_FGFR"/>
    <property type="match status" value="14"/>
</dbReference>
<dbReference type="InterPro" id="IPR001893">
    <property type="entry name" value="Cys-rich_GLG1_repeat"/>
</dbReference>
<organism evidence="11 12">
    <name type="scientific">Caenorhabditis bovis</name>
    <dbReference type="NCBI Taxonomy" id="2654633"/>
    <lineage>
        <taxon>Eukaryota</taxon>
        <taxon>Metazoa</taxon>
        <taxon>Ecdysozoa</taxon>
        <taxon>Nematoda</taxon>
        <taxon>Chromadorea</taxon>
        <taxon>Rhabditida</taxon>
        <taxon>Rhabditina</taxon>
        <taxon>Rhabditomorpha</taxon>
        <taxon>Rhabditoidea</taxon>
        <taxon>Rhabditidae</taxon>
        <taxon>Peloderinae</taxon>
        <taxon>Caenorhabditis</taxon>
    </lineage>
</organism>
<evidence type="ECO:0000256" key="3">
    <source>
        <dbReference type="ARBA" id="ARBA00022729"/>
    </source>
</evidence>
<dbReference type="PANTHER" id="PTHR11884">
    <property type="entry name" value="SELECTIN LIGAND RELATED"/>
    <property type="match status" value="1"/>
</dbReference>
<dbReference type="EMBL" id="CADEPM010000004">
    <property type="protein sequence ID" value="CAB3405076.1"/>
    <property type="molecule type" value="Genomic_DNA"/>
</dbReference>
<dbReference type="PROSITE" id="PS51289">
    <property type="entry name" value="GLG1_C_RICH"/>
    <property type="match status" value="8"/>
</dbReference>
<feature type="repeat" description="Cys-rich GLG1" evidence="8">
    <location>
        <begin position="544"/>
        <end position="603"/>
    </location>
</feature>
<dbReference type="Proteomes" id="UP000494206">
    <property type="component" value="Unassembled WGS sequence"/>
</dbReference>
<feature type="repeat" description="Cys-rich GLG1" evidence="8">
    <location>
        <begin position="1003"/>
        <end position="1063"/>
    </location>
</feature>
<dbReference type="GO" id="GO:0000139">
    <property type="term" value="C:Golgi membrane"/>
    <property type="evidence" value="ECO:0007669"/>
    <property type="project" value="InterPro"/>
</dbReference>
<keyword evidence="6 9" id="KW-0472">Membrane</keyword>
<dbReference type="AlphaFoldDB" id="A0A8S1EZ42"/>
<feature type="transmembrane region" description="Helical" evidence="9">
    <location>
        <begin position="1112"/>
        <end position="1134"/>
    </location>
</feature>
<evidence type="ECO:0000256" key="4">
    <source>
        <dbReference type="ARBA" id="ARBA00022737"/>
    </source>
</evidence>
<dbReference type="PANTHER" id="PTHR11884:SF1">
    <property type="entry name" value="GOLGI APPARATUS PROTEIN 1"/>
    <property type="match status" value="1"/>
</dbReference>
<comment type="caution">
    <text evidence="11">The sequence shown here is derived from an EMBL/GenBank/DDBJ whole genome shotgun (WGS) entry which is preliminary data.</text>
</comment>
<keyword evidence="4" id="KW-0677">Repeat</keyword>
<keyword evidence="5 9" id="KW-1133">Transmembrane helix</keyword>
<evidence type="ECO:0000256" key="7">
    <source>
        <dbReference type="ARBA" id="ARBA00023180"/>
    </source>
</evidence>
<keyword evidence="2 9" id="KW-0812">Transmembrane</keyword>
<reference evidence="11 12" key="1">
    <citation type="submission" date="2020-04" db="EMBL/GenBank/DDBJ databases">
        <authorList>
            <person name="Laetsch R D."/>
            <person name="Stevens L."/>
            <person name="Kumar S."/>
            <person name="Blaxter L. M."/>
        </authorList>
    </citation>
    <scope>NUCLEOTIDE SEQUENCE [LARGE SCALE GENOMIC DNA]</scope>
</reference>
<feature type="repeat" description="Cys-rich GLG1" evidence="8">
    <location>
        <begin position="802"/>
        <end position="860"/>
    </location>
</feature>
<feature type="repeat" description="Cys-rich GLG1" evidence="8">
    <location>
        <begin position="209"/>
        <end position="269"/>
    </location>
</feature>
<proteinExistence type="predicted"/>
<keyword evidence="12" id="KW-1185">Reference proteome</keyword>
<evidence type="ECO:0000256" key="8">
    <source>
        <dbReference type="PROSITE-ProRule" id="PRU00622"/>
    </source>
</evidence>
<feature type="repeat" description="Cys-rich GLG1" evidence="8">
    <location>
        <begin position="938"/>
        <end position="1002"/>
    </location>
</feature>
<dbReference type="OrthoDB" id="2015434at2759"/>
<sequence length="1144" mass="130874">MWQLSLLLLISPIIAQNKDNEKLISFDACKSDIHKYCSGKDVDLNSDLSILECLQDAGFSETNTLSEQCEKLVWDFKVKLTQDDRFNAAAKQYCEEELKSVQGMQYCTTLTQPGYSLSCLIDFLPNITQSSKCHSFLGRTERLAFSDFRLVGPFITKCRSVLDSFNCTTLTPNAAHKGVRVAHTQGMALECILDRVVKNAKTQADALAILGDECKHEVLRLAEMQADDFHLDRPLFFACRADRERYCKDVPSGQGKVFECLMLSRNDQFMDPQCSNMLAERAFLMGRDYRMAHPLTKACQPELARYKCEPQSQLEAAVHFHLSWILLCLENGANQPEHKEAPPSRECMHEMLNHRQMMMTHFKMAPEIVMQCSAEIDKWCSPRGDIEAEGKTLHCLMEHAETRNETLKLGPQCIQALTEVIKVADIGRNYKVDRVLYASCKSLIDGRCAQDANSEMSTLQCLMRNVDSPDMVPDCEKRLLEVQYFMSRDWTLEPSLYEACHAEAVTRCSAVDNWHQQHNTNNQVDPGPQVLACLYRSAYDEANPLSQRCGTEVRNLLRMRAARVNLIPEIEDSCREALSAFCSNNVKPQEEMMCLQKNFETEAFKRKYPECHSEITRFTEMEAKDTKLNQLLTKACKPVIMTHCEQFANEEIDHGDVLECLVNNKNAKEMTTKCRSYVNHFELISLRDYHFSYKFEQACKNDIALNCRNHNNDKGEIIRCLSEVRFEHKVLGAERDLSDACKKQLKVAYLQQEQVEFDDKEHMAEADPKLSQKCANEIVQFKCNAAETFEDTIECLRLNFEQLGPECKSMIFYREKIEAVDNSMDDELIKKCRYDIGKFCGNAEIDNVLECLTNSKIVRLLQRECKSVVKERMQESARDVRLRPGFMAACKTEAQQYCPDDMKKLNMPQYSQQVLDGVVMNCLRDKFRQSITDETHVQFSAQCTGEISRVIIEAEFDPQLDPPLYNACKSTISLHCSHSVISTGGNFDNVLECLKNDFNKGAIRDGACYQQIARRLQESLVDIHLDPVLHEVCATDIFRFCKDVPPGHSRIIMCLMDTTDRNAEGLTRDCKQKLSDRNKLWMKAHAEYQMALPDSFHALANLVMEHPQRNSILGYVAAIVFVILLLGCCCGRASKRQYQEMKNR</sequence>
<evidence type="ECO:0008006" key="13">
    <source>
        <dbReference type="Google" id="ProtNLM"/>
    </source>
</evidence>
<evidence type="ECO:0000256" key="1">
    <source>
        <dbReference type="ARBA" id="ARBA00004479"/>
    </source>
</evidence>
<gene>
    <name evidence="11" type="ORF">CBOVIS_LOCUS7319</name>
</gene>